<dbReference type="Proteomes" id="UP001234989">
    <property type="component" value="Chromosome 1"/>
</dbReference>
<accession>A0AAF0T8M9</accession>
<proteinExistence type="predicted"/>
<reference evidence="2" key="1">
    <citation type="submission" date="2023-08" db="EMBL/GenBank/DDBJ databases">
        <title>A de novo genome assembly of Solanum verrucosum Schlechtendal, a Mexican diploid species geographically isolated from the other diploid A-genome species in potato relatives.</title>
        <authorList>
            <person name="Hosaka K."/>
        </authorList>
    </citation>
    <scope>NUCLEOTIDE SEQUENCE</scope>
    <source>
        <tissue evidence="2">Young leaves</tissue>
    </source>
</reference>
<gene>
    <name evidence="2" type="ORF">MTR67_001673</name>
</gene>
<evidence type="ECO:0000313" key="3">
    <source>
        <dbReference type="Proteomes" id="UP001234989"/>
    </source>
</evidence>
<dbReference type="EMBL" id="CP133612">
    <property type="protein sequence ID" value="WMV08288.1"/>
    <property type="molecule type" value="Genomic_DNA"/>
</dbReference>
<keyword evidence="3" id="KW-1185">Reference proteome</keyword>
<organism evidence="2 3">
    <name type="scientific">Solanum verrucosum</name>
    <dbReference type="NCBI Taxonomy" id="315347"/>
    <lineage>
        <taxon>Eukaryota</taxon>
        <taxon>Viridiplantae</taxon>
        <taxon>Streptophyta</taxon>
        <taxon>Embryophyta</taxon>
        <taxon>Tracheophyta</taxon>
        <taxon>Spermatophyta</taxon>
        <taxon>Magnoliopsida</taxon>
        <taxon>eudicotyledons</taxon>
        <taxon>Gunneridae</taxon>
        <taxon>Pentapetalae</taxon>
        <taxon>asterids</taxon>
        <taxon>lamiids</taxon>
        <taxon>Solanales</taxon>
        <taxon>Solanaceae</taxon>
        <taxon>Solanoideae</taxon>
        <taxon>Solaneae</taxon>
        <taxon>Solanum</taxon>
    </lineage>
</organism>
<evidence type="ECO:0000313" key="2">
    <source>
        <dbReference type="EMBL" id="WMV08288.1"/>
    </source>
</evidence>
<name>A0AAF0T8M9_SOLVR</name>
<sequence length="85" mass="9195">MAPLLGSGRNSNNGNQVGHQDDIRNLNNVNEPHANDTHLMGGIGAIYLPPAEGNAVFHITSTMLQLLQLKGLFNGLAYEDPHEHI</sequence>
<evidence type="ECO:0000256" key="1">
    <source>
        <dbReference type="SAM" id="MobiDB-lite"/>
    </source>
</evidence>
<feature type="region of interest" description="Disordered" evidence="1">
    <location>
        <begin position="1"/>
        <end position="31"/>
    </location>
</feature>
<protein>
    <submittedName>
        <fullName evidence="2">Uncharacterized protein</fullName>
    </submittedName>
</protein>
<dbReference type="AlphaFoldDB" id="A0AAF0T8M9"/>
<feature type="compositionally biased region" description="Low complexity" evidence="1">
    <location>
        <begin position="1"/>
        <end position="15"/>
    </location>
</feature>